<feature type="domain" description="Tape measure protein N-terminal" evidence="2">
    <location>
        <begin position="91"/>
        <end position="266"/>
    </location>
</feature>
<evidence type="ECO:0000313" key="4">
    <source>
        <dbReference type="Proteomes" id="UP000187499"/>
    </source>
</evidence>
<feature type="region of interest" description="Disordered" evidence="1">
    <location>
        <begin position="974"/>
        <end position="997"/>
    </location>
</feature>
<dbReference type="STRING" id="1847728.BTM29_09210"/>
<evidence type="ECO:0000256" key="1">
    <source>
        <dbReference type="SAM" id="MobiDB-lite"/>
    </source>
</evidence>
<keyword evidence="4" id="KW-1185">Reference proteome</keyword>
<dbReference type="EMBL" id="CP019323">
    <property type="protein sequence ID" value="APX72717.1"/>
    <property type="molecule type" value="Genomic_DNA"/>
</dbReference>
<dbReference type="InterPro" id="IPR013491">
    <property type="entry name" value="Tape_meas_N"/>
</dbReference>
<reference evidence="4" key="1">
    <citation type="submission" date="2016-12" db="EMBL/GenBank/DDBJ databases">
        <authorList>
            <person name="Jung M.Y."/>
            <person name="Lee S.H."/>
        </authorList>
    </citation>
    <scope>NUCLEOTIDE SEQUENCE [LARGE SCALE GENOMIC DNA]</scope>
    <source>
        <strain evidence="4">WiKim39</strain>
    </source>
</reference>
<protein>
    <submittedName>
        <fullName evidence="3">Phage tail protein</fullName>
    </submittedName>
</protein>
<dbReference type="RefSeq" id="WP_076616494.1">
    <property type="nucleotide sequence ID" value="NZ_CP019323.1"/>
</dbReference>
<dbReference type="KEGG" id="lalw:BTM29_09210"/>
<dbReference type="NCBIfam" id="TIGR02675">
    <property type="entry name" value="tape_meas_nterm"/>
    <property type="match status" value="1"/>
</dbReference>
<dbReference type="PANTHER" id="PTHR37813">
    <property type="entry name" value="FELS-2 PROPHAGE PROTEIN"/>
    <property type="match status" value="1"/>
</dbReference>
<evidence type="ECO:0000259" key="2">
    <source>
        <dbReference type="Pfam" id="PF20155"/>
    </source>
</evidence>
<gene>
    <name evidence="3" type="ORF">BTM29_09210</name>
</gene>
<dbReference type="OrthoDB" id="28713at2"/>
<dbReference type="AlphaFoldDB" id="A0A1P8Q4F8"/>
<organism evidence="3 4">
    <name type="scientific">Companilactobacillus allii</name>
    <dbReference type="NCBI Taxonomy" id="1847728"/>
    <lineage>
        <taxon>Bacteria</taxon>
        <taxon>Bacillati</taxon>
        <taxon>Bacillota</taxon>
        <taxon>Bacilli</taxon>
        <taxon>Lactobacillales</taxon>
        <taxon>Lactobacillaceae</taxon>
        <taxon>Companilactobacillus</taxon>
    </lineage>
</organism>
<dbReference type="Proteomes" id="UP000187499">
    <property type="component" value="Chromosome"/>
</dbReference>
<name>A0A1P8Q4F8_9LACO</name>
<dbReference type="Pfam" id="PF20155">
    <property type="entry name" value="TMP_3"/>
    <property type="match status" value="1"/>
</dbReference>
<evidence type="ECO:0000313" key="3">
    <source>
        <dbReference type="EMBL" id="APX72717.1"/>
    </source>
</evidence>
<dbReference type="PANTHER" id="PTHR37813:SF1">
    <property type="entry name" value="FELS-2 PROPHAGE PROTEIN"/>
    <property type="match status" value="1"/>
</dbReference>
<feature type="compositionally biased region" description="Low complexity" evidence="1">
    <location>
        <begin position="984"/>
        <end position="997"/>
    </location>
</feature>
<sequence length="1039" mass="103927">MATISAAIKIMDGFTAPLNKLDTGLSKSQSAFSRFKSVMSGGSFDGLNKSATKTGGLFKSVLGGTVVGAGITKGIGLATAGVGSMITELNESSKAWQTFDGNMNMLGKSPKQIASAKGSMQKFAQQTIYSASDMASTYSQLAAVGIKGTGKLVKGFGGLAAASDNPQQAMKTLSQQATQMAAKPMVQWQDFKLMLEQTPSGVSQVAKSMGMSTKQLVASVQDGSVATQDFFDAISKTGTNKYFSKMATQYKTVGQAMDGLKETVANKMQGAFDRVGKVGIKAVSGITDSIAKVNFDKLADNAMSAIGKITDGFQTYVQPAIESIFNGFKQTNAIKYIQDMFGDVGSAISKIFDSAFAGGSNPFEALSKFAGGAIKGIAKSISAVANAVGGMDPNVLKALGGAFIILKSGMKGLVFTAIVAGLNALGRMKPSNLNSLAKAITALAIAFSLLKAAKGIADTFSSFSKIFGKAKGKDIPEVPDAPSTPKAPKVGGILQSAGAYMKLGAALMMVGAGVALAGGGMMLMAMATQKLASGGWASVAVFFGMIGALALLLVLVNYLGETLIAGSVGLLMFGAGLLLIGAAIFIAAAGIAILATQLPLISQYGTSAAVGLLALAGAVAVFGLAAIVGAVGVLALGIAIAVLGVGFIVGTVGALLFGVALIVVSAGAILAAVGVLLLGVGLALVSALTIVGSVGLMLMAVAMVMIAAVALVAGVGMMVFAVALMLAAPMMMIAAVGALLLGAATIVLGVGLLIVGAALVVVGEGLTMVASAVISLATAFITAGTMMVTAIVGAMNNVVSAVTNGISNAVNAAKSFGSALVSVGKDLIQGLVNGIKSMIGSAVSAVSDVASKVVDKAKSILHIGSPSKLFNQYGRWVDQGLINGLNRDSDAAATASGAMAQGVVDAASNMNPQIGAITMSGFSGTNPGDMLAGGFSRALDMINAVAFALGGIAGNTSVGINGVVNSNVPTSSPFENSGNGIGGITNNDSMSTSTDSNSNVVIESGAIQINSSGSADYDGDRLLAIIEQKIIEKSNASLS</sequence>
<proteinExistence type="predicted"/>
<accession>A0A1P8Q4F8</accession>